<dbReference type="PROSITE" id="PS50102">
    <property type="entry name" value="RRM"/>
    <property type="match status" value="1"/>
</dbReference>
<dbReference type="PANTHER" id="PTHR45814">
    <property type="entry name" value="HISTONE-LYSINE N-METHYLTRANSFERASE SETD1"/>
    <property type="match status" value="1"/>
</dbReference>
<keyword evidence="11" id="KW-0694">RNA-binding</keyword>
<dbReference type="SMART" id="SM00508">
    <property type="entry name" value="PostSET"/>
    <property type="match status" value="1"/>
</dbReference>
<dbReference type="STRING" id="280699.M1VBA7"/>
<dbReference type="CDD" id="cd10518">
    <property type="entry name" value="SET_SETD1-like"/>
    <property type="match status" value="1"/>
</dbReference>
<dbReference type="InterPro" id="IPR024657">
    <property type="entry name" value="COMPASS_Set1_N-SET"/>
</dbReference>
<dbReference type="EMBL" id="AP006489">
    <property type="protein sequence ID" value="BAM79557.1"/>
    <property type="molecule type" value="Genomic_DNA"/>
</dbReference>
<feature type="compositionally biased region" description="Basic and acidic residues" evidence="12">
    <location>
        <begin position="771"/>
        <end position="781"/>
    </location>
</feature>
<keyword evidence="3" id="KW-0489">Methyltransferase</keyword>
<dbReference type="eggNOG" id="KOG1080">
    <property type="taxonomic scope" value="Eukaryota"/>
</dbReference>
<comment type="subcellular location">
    <subcellularLocation>
        <location evidence="1">Nucleus</location>
    </subcellularLocation>
</comment>
<comment type="catalytic activity">
    <reaction evidence="9">
        <text>N(6)-methyl-L-lysyl(4)-[histone H3] + S-adenosyl-L-methionine = N(6),N(6)-dimethyl-L-lysyl(4)-[histone H3] + S-adenosyl-L-homocysteine + H(+)</text>
        <dbReference type="Rhea" id="RHEA:60268"/>
        <dbReference type="Rhea" id="RHEA-COMP:15540"/>
        <dbReference type="Rhea" id="RHEA-COMP:15543"/>
        <dbReference type="ChEBI" id="CHEBI:15378"/>
        <dbReference type="ChEBI" id="CHEBI:57856"/>
        <dbReference type="ChEBI" id="CHEBI:59789"/>
        <dbReference type="ChEBI" id="CHEBI:61929"/>
        <dbReference type="ChEBI" id="CHEBI:61976"/>
    </reaction>
</comment>
<feature type="domain" description="RRM" evidence="13">
    <location>
        <begin position="140"/>
        <end position="212"/>
    </location>
</feature>
<keyword evidence="7" id="KW-0539">Nucleus</keyword>
<dbReference type="SMART" id="SM01291">
    <property type="entry name" value="N-SET"/>
    <property type="match status" value="1"/>
</dbReference>
<dbReference type="GO" id="GO:0048188">
    <property type="term" value="C:Set1C/COMPASS complex"/>
    <property type="evidence" value="ECO:0007669"/>
    <property type="project" value="TreeGrafter"/>
</dbReference>
<dbReference type="GeneID" id="16993315"/>
<evidence type="ECO:0000256" key="10">
    <source>
        <dbReference type="ARBA" id="ARBA00049129"/>
    </source>
</evidence>
<dbReference type="Proteomes" id="UP000007014">
    <property type="component" value="Chromosome 7"/>
</dbReference>
<dbReference type="Gene3D" id="2.170.270.10">
    <property type="entry name" value="SET domain"/>
    <property type="match status" value="1"/>
</dbReference>
<organism evidence="16 17">
    <name type="scientific">Cyanidioschyzon merolae (strain NIES-3377 / 10D)</name>
    <name type="common">Unicellular red alga</name>
    <dbReference type="NCBI Taxonomy" id="280699"/>
    <lineage>
        <taxon>Eukaryota</taxon>
        <taxon>Rhodophyta</taxon>
        <taxon>Bangiophyceae</taxon>
        <taxon>Cyanidiales</taxon>
        <taxon>Cyanidiaceae</taxon>
        <taxon>Cyanidioschyzon</taxon>
    </lineage>
</organism>
<dbReference type="PROSITE" id="PS50868">
    <property type="entry name" value="POST_SET"/>
    <property type="match status" value="1"/>
</dbReference>
<dbReference type="Gene3D" id="3.30.70.330">
    <property type="match status" value="2"/>
</dbReference>
<evidence type="ECO:0000256" key="3">
    <source>
        <dbReference type="ARBA" id="ARBA00022603"/>
    </source>
</evidence>
<dbReference type="Pfam" id="PF00076">
    <property type="entry name" value="RRM_1"/>
    <property type="match status" value="1"/>
</dbReference>
<evidence type="ECO:0000256" key="7">
    <source>
        <dbReference type="ARBA" id="ARBA00023242"/>
    </source>
</evidence>
<evidence type="ECO:0000256" key="6">
    <source>
        <dbReference type="ARBA" id="ARBA00022853"/>
    </source>
</evidence>
<evidence type="ECO:0000259" key="15">
    <source>
        <dbReference type="PROSITE" id="PS50868"/>
    </source>
</evidence>
<dbReference type="InterPro" id="IPR035979">
    <property type="entry name" value="RBD_domain_sf"/>
</dbReference>
<feature type="region of interest" description="Disordered" evidence="12">
    <location>
        <begin position="311"/>
        <end position="341"/>
    </location>
</feature>
<dbReference type="InterPro" id="IPR000504">
    <property type="entry name" value="RRM_dom"/>
</dbReference>
<dbReference type="OrthoDB" id="308383at2759"/>
<dbReference type="PANTHER" id="PTHR45814:SF2">
    <property type="entry name" value="HISTONE-LYSINE N-METHYLTRANSFERASE SETD1"/>
    <property type="match status" value="1"/>
</dbReference>
<keyword evidence="6" id="KW-0156">Chromatin regulator</keyword>
<feature type="region of interest" description="Disordered" evidence="12">
    <location>
        <begin position="567"/>
        <end position="589"/>
    </location>
</feature>
<feature type="region of interest" description="Disordered" evidence="12">
    <location>
        <begin position="256"/>
        <end position="299"/>
    </location>
</feature>
<dbReference type="CDD" id="cd00590">
    <property type="entry name" value="RRM_SF"/>
    <property type="match status" value="2"/>
</dbReference>
<dbReference type="Pfam" id="PF00856">
    <property type="entry name" value="SET"/>
    <property type="match status" value="1"/>
</dbReference>
<name>M1VBA7_CYAM1</name>
<dbReference type="GO" id="GO:0140999">
    <property type="term" value="F:histone H3K4 trimethyltransferase activity"/>
    <property type="evidence" value="ECO:0007669"/>
    <property type="project" value="UniProtKB-EC"/>
</dbReference>
<feature type="region of interest" description="Disordered" evidence="12">
    <location>
        <begin position="403"/>
        <end position="423"/>
    </location>
</feature>
<dbReference type="HOGENOM" id="CLU_276520_0_0_1"/>
<proteinExistence type="predicted"/>
<dbReference type="SUPFAM" id="SSF54928">
    <property type="entry name" value="RNA-binding domain, RBD"/>
    <property type="match status" value="1"/>
</dbReference>
<evidence type="ECO:0000256" key="8">
    <source>
        <dbReference type="ARBA" id="ARBA00047571"/>
    </source>
</evidence>
<evidence type="ECO:0000256" key="9">
    <source>
        <dbReference type="ARBA" id="ARBA00047583"/>
    </source>
</evidence>
<dbReference type="SUPFAM" id="SSF82199">
    <property type="entry name" value="SET domain"/>
    <property type="match status" value="1"/>
</dbReference>
<accession>M1VBA7</accession>
<evidence type="ECO:0000256" key="2">
    <source>
        <dbReference type="ARBA" id="ARBA00012182"/>
    </source>
</evidence>
<comment type="catalytic activity">
    <reaction evidence="10">
        <text>N(6),N(6)-dimethyl-L-lysyl(4)-[histone H3] + S-adenosyl-L-methionine = N(6),N(6),N(6)-trimethyl-L-lysyl(4)-[histone H3] + S-adenosyl-L-homocysteine + H(+)</text>
        <dbReference type="Rhea" id="RHEA:60272"/>
        <dbReference type="Rhea" id="RHEA-COMP:15537"/>
        <dbReference type="Rhea" id="RHEA-COMP:15540"/>
        <dbReference type="ChEBI" id="CHEBI:15378"/>
        <dbReference type="ChEBI" id="CHEBI:57856"/>
        <dbReference type="ChEBI" id="CHEBI:59789"/>
        <dbReference type="ChEBI" id="CHEBI:61961"/>
        <dbReference type="ChEBI" id="CHEBI:61976"/>
    </reaction>
</comment>
<dbReference type="KEGG" id="cme:CYME_CMG025C"/>
<dbReference type="RefSeq" id="XP_005535843.1">
    <property type="nucleotide sequence ID" value="XM_005535786.1"/>
</dbReference>
<dbReference type="Gramene" id="CMG025CT">
    <property type="protein sequence ID" value="CMG025CT"/>
    <property type="gene ID" value="CMG025C"/>
</dbReference>
<feature type="compositionally biased region" description="Polar residues" evidence="12">
    <location>
        <begin position="311"/>
        <end position="324"/>
    </location>
</feature>
<dbReference type="InterPro" id="IPR001214">
    <property type="entry name" value="SET_dom"/>
</dbReference>
<protein>
    <recommendedName>
        <fullName evidence="2">[histone H3]-lysine(4) N-trimethyltransferase</fullName>
        <ecNumber evidence="2">2.1.1.354</ecNumber>
    </recommendedName>
</protein>
<dbReference type="GO" id="GO:0032259">
    <property type="term" value="P:methylation"/>
    <property type="evidence" value="ECO:0007669"/>
    <property type="project" value="UniProtKB-KW"/>
</dbReference>
<evidence type="ECO:0000256" key="4">
    <source>
        <dbReference type="ARBA" id="ARBA00022679"/>
    </source>
</evidence>
<keyword evidence="17" id="KW-1185">Reference proteome</keyword>
<evidence type="ECO:0000256" key="5">
    <source>
        <dbReference type="ARBA" id="ARBA00022691"/>
    </source>
</evidence>
<dbReference type="EC" id="2.1.1.354" evidence="2"/>
<dbReference type="SMART" id="SM00317">
    <property type="entry name" value="SET"/>
    <property type="match status" value="1"/>
</dbReference>
<dbReference type="InterPro" id="IPR003616">
    <property type="entry name" value="Post-SET_dom"/>
</dbReference>
<dbReference type="GO" id="GO:0003723">
    <property type="term" value="F:RNA binding"/>
    <property type="evidence" value="ECO:0007669"/>
    <property type="project" value="UniProtKB-UniRule"/>
</dbReference>
<evidence type="ECO:0000259" key="14">
    <source>
        <dbReference type="PROSITE" id="PS50280"/>
    </source>
</evidence>
<evidence type="ECO:0000313" key="17">
    <source>
        <dbReference type="Proteomes" id="UP000007014"/>
    </source>
</evidence>
<evidence type="ECO:0000256" key="11">
    <source>
        <dbReference type="PROSITE-ProRule" id="PRU00176"/>
    </source>
</evidence>
<keyword evidence="5" id="KW-0949">S-adenosyl-L-methionine</keyword>
<reference evidence="16 17" key="1">
    <citation type="journal article" date="2004" name="Nature">
        <title>Genome sequence of the ultrasmall unicellular red alga Cyanidioschyzon merolae 10D.</title>
        <authorList>
            <person name="Matsuzaki M."/>
            <person name="Misumi O."/>
            <person name="Shin-i T."/>
            <person name="Maruyama S."/>
            <person name="Takahara M."/>
            <person name="Miyagishima S."/>
            <person name="Mori T."/>
            <person name="Nishida K."/>
            <person name="Yagisawa F."/>
            <person name="Nishida K."/>
            <person name="Yoshida Y."/>
            <person name="Nishimura Y."/>
            <person name="Nakao S."/>
            <person name="Kobayashi T."/>
            <person name="Momoyama Y."/>
            <person name="Higashiyama T."/>
            <person name="Minoda A."/>
            <person name="Sano M."/>
            <person name="Nomoto H."/>
            <person name="Oishi K."/>
            <person name="Hayashi H."/>
            <person name="Ohta F."/>
            <person name="Nishizaka S."/>
            <person name="Haga S."/>
            <person name="Miura S."/>
            <person name="Morishita T."/>
            <person name="Kabeya Y."/>
            <person name="Terasawa K."/>
            <person name="Suzuki Y."/>
            <person name="Ishii Y."/>
            <person name="Asakawa S."/>
            <person name="Takano H."/>
            <person name="Ohta N."/>
            <person name="Kuroiwa H."/>
            <person name="Tanaka K."/>
            <person name="Shimizu N."/>
            <person name="Sugano S."/>
            <person name="Sato N."/>
            <person name="Nozaki H."/>
            <person name="Ogasawara N."/>
            <person name="Kohara Y."/>
            <person name="Kuroiwa T."/>
        </authorList>
    </citation>
    <scope>NUCLEOTIDE SEQUENCE [LARGE SCALE GENOMIC DNA]</scope>
    <source>
        <strain evidence="16 17">10D</strain>
    </source>
</reference>
<gene>
    <name evidence="16" type="ORF">CYME_CMG025C</name>
</gene>
<dbReference type="SMART" id="SM00360">
    <property type="entry name" value="RRM"/>
    <property type="match status" value="2"/>
</dbReference>
<evidence type="ECO:0000256" key="12">
    <source>
        <dbReference type="SAM" id="MobiDB-lite"/>
    </source>
</evidence>
<sequence>MSVAKRKRRPAVQELHGHVEGWDGPEYAFLLPVGAAAWRLRFDAWSGALAGSTVVPEREPVEGSAFPAQAGRQFSVEGFLTSTRRLSVHTAPKSQAEAEADVQLRPCDPRKHPDSLGTGHCRLRLLPAFPSDANDANDERTLIVLHLNRAITEAYLVAQFGRYGPVEQALVHCDERGTPMGFASIRMKSKDACRQALREMHNKILMGSRIQVFVDPGGDTAAARRRALIDRRNRWEQEQRAQLEKHRRPVEAQALDAAAGARGVPHASQRPADRLSLTSDQQGASPAANGARADTLGVQGPDDRLILASDQQRTSPVMTASSAQHAAVTRYASRDERDPRQRATCAGRHGLVRSVQASLVNDASRRAFADAPELDRERPNHADRSVSGLDAYRSATARGTIAGNASRTESGVSVARTGAPTAGGSFSEDARVIQVAGVPVKTPRSVLMSAFRRFGKILRIKGCAEPGKRDASESAVTSTEAESQTRTFLMYFRTREQALEAAAHMDQHMIMGKRVRVSCVVDQAVASGSRPEIGNVRDDAVEGAGHAQGLLSRASMGANGRLVHSGASGHPSWKRLSERGRSCTNAPSGVTEDAAVRGRVAGDRTLYNAAKPVCPTNFLVSTEIHAVRLSTLPFNTPHYELNEALASAPCSVRTVARAPFWYVLFADAADLYRFTRWLRSRNQELLGCSILFEACRVTLAEDGSGIHEVTLMRAERSFATRLELLDAIGDIFEGQVRHALLRDLHREILDKVAQQVMETFEARMREKLARQRLESGGDKAAKPPRMGSVSLDVLPELAMRQRSRRSPGSQPGAPPDPQSAVEKGASASSAVAELARLSSRSSLDRAAHDSLSVSLLEDVAPDEDQVYLQRVLECCFQPTDDVPPQLSASIVSTLDQDKSDIATRYREHWSPYLETLFDTHGICIKQKLQEPEPPANSTGCARTEGYAAFSRELKAFRWRPPKQVIIPADEARRWSATGSLRGTRVEQRQLLSAVSDREQTVLYLQQRERFLRFYRSGIHGYGLWALEDIPAGDYIIEYRGELVRSAVADLRERAYRQQGMGDSFMFRIDADTVVDATHIGSVARFVNHSCDPNAIARIVQLGGASHILFYSKRSICVGEEITYDYNFDIEDDASEKVPCLCGAPNCRQYLN</sequence>
<evidence type="ECO:0000256" key="1">
    <source>
        <dbReference type="ARBA" id="ARBA00004123"/>
    </source>
</evidence>
<reference evidence="16 17" key="2">
    <citation type="journal article" date="2007" name="BMC Biol.">
        <title>A 100%-complete sequence reveals unusually simple genomic features in the hot-spring red alga Cyanidioschyzon merolae.</title>
        <authorList>
            <person name="Nozaki H."/>
            <person name="Takano H."/>
            <person name="Misumi O."/>
            <person name="Terasawa K."/>
            <person name="Matsuzaki M."/>
            <person name="Maruyama S."/>
            <person name="Nishida K."/>
            <person name="Yagisawa F."/>
            <person name="Yoshida Y."/>
            <person name="Fujiwara T."/>
            <person name="Takio S."/>
            <person name="Tamura K."/>
            <person name="Chung S.J."/>
            <person name="Nakamura S."/>
            <person name="Kuroiwa H."/>
            <person name="Tanaka K."/>
            <person name="Sato N."/>
            <person name="Kuroiwa T."/>
        </authorList>
    </citation>
    <scope>NUCLEOTIDE SEQUENCE [LARGE SCALE GENOMIC DNA]</scope>
    <source>
        <strain evidence="16 17">10D</strain>
    </source>
</reference>
<comment type="catalytic activity">
    <reaction evidence="8">
        <text>L-lysyl(4)-[histone H3] + 3 S-adenosyl-L-methionine = N(6),N(6),N(6)-trimethyl-L-lysyl(4)-[histone H3] + 3 S-adenosyl-L-homocysteine + 3 H(+)</text>
        <dbReference type="Rhea" id="RHEA:60260"/>
        <dbReference type="Rhea" id="RHEA-COMP:15537"/>
        <dbReference type="Rhea" id="RHEA-COMP:15547"/>
        <dbReference type="ChEBI" id="CHEBI:15378"/>
        <dbReference type="ChEBI" id="CHEBI:29969"/>
        <dbReference type="ChEBI" id="CHEBI:57856"/>
        <dbReference type="ChEBI" id="CHEBI:59789"/>
        <dbReference type="ChEBI" id="CHEBI:61961"/>
        <dbReference type="EC" id="2.1.1.354"/>
    </reaction>
</comment>
<dbReference type="PROSITE" id="PS50280">
    <property type="entry name" value="SET"/>
    <property type="match status" value="1"/>
</dbReference>
<dbReference type="AlphaFoldDB" id="M1VBA7"/>
<feature type="domain" description="Post-SET" evidence="15">
    <location>
        <begin position="1135"/>
        <end position="1151"/>
    </location>
</feature>
<feature type="region of interest" description="Disordered" evidence="12">
    <location>
        <begin position="771"/>
        <end position="827"/>
    </location>
</feature>
<feature type="compositionally biased region" description="Basic and acidic residues" evidence="12">
    <location>
        <begin position="332"/>
        <end position="341"/>
    </location>
</feature>
<evidence type="ECO:0000313" key="16">
    <source>
        <dbReference type="EMBL" id="BAM79557.1"/>
    </source>
</evidence>
<dbReference type="InterPro" id="IPR046341">
    <property type="entry name" value="SET_dom_sf"/>
</dbReference>
<dbReference type="InterPro" id="IPR012677">
    <property type="entry name" value="Nucleotide-bd_a/b_plait_sf"/>
</dbReference>
<keyword evidence="4" id="KW-0808">Transferase</keyword>
<dbReference type="InterPro" id="IPR044570">
    <property type="entry name" value="Set1-like"/>
</dbReference>
<feature type="domain" description="SET" evidence="14">
    <location>
        <begin position="1009"/>
        <end position="1126"/>
    </location>
</feature>
<evidence type="ECO:0000259" key="13">
    <source>
        <dbReference type="PROSITE" id="PS50102"/>
    </source>
</evidence>